<comment type="caution">
    <text evidence="1">The sequence shown here is derived from an EMBL/GenBank/DDBJ whole genome shotgun (WGS) entry which is preliminary data.</text>
</comment>
<proteinExistence type="predicted"/>
<evidence type="ECO:0000313" key="1">
    <source>
        <dbReference type="EMBL" id="GIY40434.1"/>
    </source>
</evidence>
<dbReference type="AlphaFoldDB" id="A0AAV4T5G0"/>
<sequence length="119" mass="13560">MIFFKKKTWVQSQENKNHRYIKPLPDDPFSAYHLTVLKRKQCHQPDAYEDDCVIFRISPGRGNSEKLEAHPGGNCMGFLILANFIVTTENPFSVINVISIQSDAGIFDLFHPFFIGSIA</sequence>
<accession>A0AAV4T5G0</accession>
<protein>
    <submittedName>
        <fullName evidence="1">Uncharacterized protein</fullName>
    </submittedName>
</protein>
<keyword evidence="2" id="KW-1185">Reference proteome</keyword>
<gene>
    <name evidence="1" type="ORF">CDAR_585121</name>
</gene>
<reference evidence="1 2" key="1">
    <citation type="submission" date="2021-06" db="EMBL/GenBank/DDBJ databases">
        <title>Caerostris darwini draft genome.</title>
        <authorList>
            <person name="Kono N."/>
            <person name="Arakawa K."/>
        </authorList>
    </citation>
    <scope>NUCLEOTIDE SEQUENCE [LARGE SCALE GENOMIC DNA]</scope>
</reference>
<name>A0AAV4T5G0_9ARAC</name>
<evidence type="ECO:0000313" key="2">
    <source>
        <dbReference type="Proteomes" id="UP001054837"/>
    </source>
</evidence>
<dbReference type="Proteomes" id="UP001054837">
    <property type="component" value="Unassembled WGS sequence"/>
</dbReference>
<dbReference type="EMBL" id="BPLQ01008932">
    <property type="protein sequence ID" value="GIY40434.1"/>
    <property type="molecule type" value="Genomic_DNA"/>
</dbReference>
<organism evidence="1 2">
    <name type="scientific">Caerostris darwini</name>
    <dbReference type="NCBI Taxonomy" id="1538125"/>
    <lineage>
        <taxon>Eukaryota</taxon>
        <taxon>Metazoa</taxon>
        <taxon>Ecdysozoa</taxon>
        <taxon>Arthropoda</taxon>
        <taxon>Chelicerata</taxon>
        <taxon>Arachnida</taxon>
        <taxon>Araneae</taxon>
        <taxon>Araneomorphae</taxon>
        <taxon>Entelegynae</taxon>
        <taxon>Araneoidea</taxon>
        <taxon>Araneidae</taxon>
        <taxon>Caerostris</taxon>
    </lineage>
</organism>